<dbReference type="NCBIfam" id="NF008757">
    <property type="entry name" value="PRK11788.1-5"/>
    <property type="match status" value="1"/>
</dbReference>
<dbReference type="SMART" id="SM00028">
    <property type="entry name" value="TPR"/>
    <property type="match status" value="4"/>
</dbReference>
<dbReference type="InterPro" id="IPR030865">
    <property type="entry name" value="LapB"/>
</dbReference>
<keyword evidence="4" id="KW-1003">Cell membrane</keyword>
<keyword evidence="3 4" id="KW-0802">TPR repeat</keyword>
<comment type="similarity">
    <text evidence="4">Belongs to the LapB family.</text>
</comment>
<feature type="topological domain" description="Cytoplasmic" evidence="4">
    <location>
        <begin position="23"/>
        <end position="391"/>
    </location>
</feature>
<dbReference type="InterPro" id="IPR019734">
    <property type="entry name" value="TPR_rpt"/>
</dbReference>
<dbReference type="EMBL" id="VUYU01000017">
    <property type="protein sequence ID" value="NHZ36311.1"/>
    <property type="molecule type" value="Genomic_DNA"/>
</dbReference>
<keyword evidence="4" id="KW-1133">Transmembrane helix</keyword>
<dbReference type="RefSeq" id="WP_166890435.1">
    <property type="nucleotide sequence ID" value="NZ_VUYU01000017.1"/>
</dbReference>
<feature type="binding site" evidence="4">
    <location>
        <position position="359"/>
    </location>
    <ligand>
        <name>Fe cation</name>
        <dbReference type="ChEBI" id="CHEBI:24875"/>
    </ligand>
</feature>
<dbReference type="Proteomes" id="UP000785613">
    <property type="component" value="Unassembled WGS sequence"/>
</dbReference>
<evidence type="ECO:0000256" key="3">
    <source>
        <dbReference type="ARBA" id="ARBA00022803"/>
    </source>
</evidence>
<dbReference type="InterPro" id="IPR011990">
    <property type="entry name" value="TPR-like_helical_dom_sf"/>
</dbReference>
<evidence type="ECO:0000259" key="5">
    <source>
        <dbReference type="Pfam" id="PF18073"/>
    </source>
</evidence>
<keyword evidence="4" id="KW-0408">Iron</keyword>
<evidence type="ECO:0000256" key="1">
    <source>
        <dbReference type="ARBA" id="ARBA00022723"/>
    </source>
</evidence>
<dbReference type="InterPro" id="IPR051012">
    <property type="entry name" value="CellSynth/LPSAsmb/PSIAsmb"/>
</dbReference>
<keyword evidence="1 4" id="KW-0479">Metal-binding</keyword>
<evidence type="ECO:0000313" key="6">
    <source>
        <dbReference type="EMBL" id="NHZ36311.1"/>
    </source>
</evidence>
<dbReference type="PANTHER" id="PTHR45586:SF1">
    <property type="entry name" value="LIPOPOLYSACCHARIDE ASSEMBLY PROTEIN B"/>
    <property type="match status" value="1"/>
</dbReference>
<evidence type="ECO:0000313" key="7">
    <source>
        <dbReference type="Proteomes" id="UP000785613"/>
    </source>
</evidence>
<keyword evidence="4" id="KW-0997">Cell inner membrane</keyword>
<accession>A0ABX0LN71</accession>
<name>A0ABX0LN71_9BURK</name>
<feature type="domain" description="LapB rubredoxin metal binding" evidence="5">
    <location>
        <begin position="354"/>
        <end position="378"/>
    </location>
</feature>
<dbReference type="SUPFAM" id="SSF81901">
    <property type="entry name" value="HCP-like"/>
    <property type="match status" value="1"/>
</dbReference>
<keyword evidence="2 4" id="KW-0677">Repeat</keyword>
<sequence length="391" mass="44593">MELETWMLLGIPLFFALGWIAARVDIKQLLSESRTLPRGYFRGLNFLLNEQPDKAIDAFIDIVKLDPETVEMHFALGNLFRRRGEIERAIRVHQNLLSRADLPADEKAHGQYELGMDYLKAGLLDRAEETFNLLLDTPYGAQARRALLEIYQREKEWPRAIEAALGLQESGAGARQKEIAQFYCELAQDALVHMHTDDALALLDKALQADRKNVRATLLTGDAQLVKDDVEGALVTWRRVEQQSVPHVALVAQRLMDGYRKVGRPQEGVNLLRSYLAEASSIDLIEVVFKAVIELDGVDAAKQLMIDELRRNPTLLGLDKLLEARLMDAPADVWEELSMVKNLVRGYTQKLARYQCSHCGFKARQFYWQCPGCSRWETYPPRRTEELNVMN</sequence>
<dbReference type="Gene3D" id="1.25.40.10">
    <property type="entry name" value="Tetratricopeptide repeat domain"/>
    <property type="match status" value="2"/>
</dbReference>
<comment type="function">
    <text evidence="4">Modulates cellular lipopolysaccharide (LPS) levels by regulating LpxC, which is involved in lipid A biosynthesis. May act by modulating the proteolytic activity of FtsH towards LpxC. May also coordinate assembly of proteins involved in LPS synthesis at the plasma membrane.</text>
</comment>
<evidence type="ECO:0000256" key="4">
    <source>
        <dbReference type="HAMAP-Rule" id="MF_00994"/>
    </source>
</evidence>
<reference evidence="6 7" key="1">
    <citation type="submission" date="2019-09" db="EMBL/GenBank/DDBJ databases">
        <title>Taxonomy of Antarctic Massilia spp.: description of Massilia rubra sp. nov., Massilia aquatica sp. nov., Massilia mucilaginosa sp. nov., Massilia frigida sp. nov. isolated from streams, lakes and regoliths.</title>
        <authorList>
            <person name="Holochova P."/>
            <person name="Sedlacek I."/>
            <person name="Kralova S."/>
            <person name="Maslanova I."/>
            <person name="Busse H.-J."/>
            <person name="Stankova E."/>
            <person name="Vrbovska V."/>
            <person name="Kovarovic V."/>
            <person name="Bartak M."/>
            <person name="Svec P."/>
            <person name="Pantucek R."/>
        </authorList>
    </citation>
    <scope>NUCLEOTIDE SEQUENCE [LARGE SCALE GENOMIC DNA]</scope>
    <source>
        <strain evidence="6 7">CCM 8692</strain>
    </source>
</reference>
<dbReference type="InterPro" id="IPR041166">
    <property type="entry name" value="Rubredoxin_2"/>
</dbReference>
<dbReference type="NCBIfam" id="NF008755">
    <property type="entry name" value="PRK11788.1-3"/>
    <property type="match status" value="1"/>
</dbReference>
<feature type="binding site" evidence="4">
    <location>
        <position position="373"/>
    </location>
    <ligand>
        <name>Fe cation</name>
        <dbReference type="ChEBI" id="CHEBI:24875"/>
    </ligand>
</feature>
<keyword evidence="4" id="KW-0472">Membrane</keyword>
<dbReference type="Pfam" id="PF13432">
    <property type="entry name" value="TPR_16"/>
    <property type="match status" value="2"/>
</dbReference>
<gene>
    <name evidence="4 6" type="primary">lapB</name>
    <name evidence="6" type="ORF">F0185_22330</name>
</gene>
<dbReference type="HAMAP" id="MF_00994">
    <property type="entry name" value="LPS_assembly_LapB"/>
    <property type="match status" value="1"/>
</dbReference>
<organism evidence="6 7">
    <name type="scientific">Massilia rubra</name>
    <dbReference type="NCBI Taxonomy" id="2607910"/>
    <lineage>
        <taxon>Bacteria</taxon>
        <taxon>Pseudomonadati</taxon>
        <taxon>Pseudomonadota</taxon>
        <taxon>Betaproteobacteria</taxon>
        <taxon>Burkholderiales</taxon>
        <taxon>Oxalobacteraceae</taxon>
        <taxon>Telluria group</taxon>
        <taxon>Massilia</taxon>
    </lineage>
</organism>
<keyword evidence="7" id="KW-1185">Reference proteome</keyword>
<feature type="binding site" evidence="4">
    <location>
        <position position="356"/>
    </location>
    <ligand>
        <name>Fe cation</name>
        <dbReference type="ChEBI" id="CHEBI:24875"/>
    </ligand>
</feature>
<dbReference type="Pfam" id="PF18073">
    <property type="entry name" value="Zn_ribbon_LapB"/>
    <property type="match status" value="1"/>
</dbReference>
<feature type="binding site" evidence="4">
    <location>
        <position position="370"/>
    </location>
    <ligand>
        <name>Fe cation</name>
        <dbReference type="ChEBI" id="CHEBI:24875"/>
    </ligand>
</feature>
<comment type="subcellular location">
    <subcellularLocation>
        <location evidence="4">Cell inner membrane</location>
        <topology evidence="4">Single-pass membrane protein</topology>
        <orientation evidence="4">Cytoplasmic side</orientation>
    </subcellularLocation>
</comment>
<dbReference type="PANTHER" id="PTHR45586">
    <property type="entry name" value="TPR REPEAT-CONTAINING PROTEIN PA4667"/>
    <property type="match status" value="1"/>
</dbReference>
<proteinExistence type="inferred from homology"/>
<keyword evidence="4" id="KW-0812">Transmembrane</keyword>
<evidence type="ECO:0000256" key="2">
    <source>
        <dbReference type="ARBA" id="ARBA00022737"/>
    </source>
</evidence>
<protein>
    <recommendedName>
        <fullName evidence="4">Lipopolysaccharide assembly protein B</fullName>
    </recommendedName>
</protein>
<comment type="caution">
    <text evidence="6">The sequence shown here is derived from an EMBL/GenBank/DDBJ whole genome shotgun (WGS) entry which is preliminary data.</text>
</comment>